<evidence type="ECO:0000256" key="4">
    <source>
        <dbReference type="ARBA" id="ARBA00022833"/>
    </source>
</evidence>
<dbReference type="InterPro" id="IPR050626">
    <property type="entry name" value="Peptidase_M16"/>
</dbReference>
<dbReference type="InterPro" id="IPR007863">
    <property type="entry name" value="Peptidase_M16_C"/>
</dbReference>
<evidence type="ECO:0000313" key="9">
    <source>
        <dbReference type="EMBL" id="KOS07656.1"/>
    </source>
</evidence>
<keyword evidence="2" id="KW-0645">Protease</keyword>
<dbReference type="GO" id="GO:0008237">
    <property type="term" value="F:metallopeptidase activity"/>
    <property type="evidence" value="ECO:0007669"/>
    <property type="project" value="UniProtKB-KW"/>
</dbReference>
<keyword evidence="10" id="KW-1185">Reference proteome</keyword>
<dbReference type="Pfam" id="PF00675">
    <property type="entry name" value="Peptidase_M16"/>
    <property type="match status" value="1"/>
</dbReference>
<dbReference type="GO" id="GO:0006508">
    <property type="term" value="P:proteolysis"/>
    <property type="evidence" value="ECO:0007669"/>
    <property type="project" value="UniProtKB-KW"/>
</dbReference>
<evidence type="ECO:0000256" key="6">
    <source>
        <dbReference type="SAM" id="SignalP"/>
    </source>
</evidence>
<dbReference type="PANTHER" id="PTHR43690:SF17">
    <property type="entry name" value="PROTEIN YHJJ"/>
    <property type="match status" value="1"/>
</dbReference>
<accession>A0A0N0RR06</accession>
<reference evidence="9 10" key="1">
    <citation type="submission" date="2015-08" db="EMBL/GenBank/DDBJ databases">
        <title>Whole genome sequence of Flavobacterium akiainvivens IK-1T, from decaying Wikstroemia oahuensis, an endemic Hawaiian shrub.</title>
        <authorList>
            <person name="Wan X."/>
            <person name="Hou S."/>
            <person name="Saito J."/>
            <person name="Donachie S."/>
        </authorList>
    </citation>
    <scope>NUCLEOTIDE SEQUENCE [LARGE SCALE GENOMIC DNA]</scope>
    <source>
        <strain evidence="9 10">IK-1</strain>
    </source>
</reference>
<feature type="domain" description="Peptidase M16 C-terminal" evidence="8">
    <location>
        <begin position="189"/>
        <end position="366"/>
    </location>
</feature>
<dbReference type="Gene3D" id="3.30.830.10">
    <property type="entry name" value="Metalloenzyme, LuxS/M16 peptidase-like"/>
    <property type="match status" value="2"/>
</dbReference>
<dbReference type="Pfam" id="PF05193">
    <property type="entry name" value="Peptidase_M16_C"/>
    <property type="match status" value="1"/>
</dbReference>
<sequence>MKKSIMALGSLLVLGAAHAQKVEFEEFDLSNGLHVILHQDKSAPVVVTAVMYHVGAKDENPERTGFAHFFEHLLFEGTENIERGQWDKIQAAHGGTGNANTTDDRTYYYELFPSNNTELGLWMESERLLHPVINQIGVDTQNEVVKEEKRMRVDNQPYGNLFAEVKKNMFKVHPYRWATIGSMEHLDAATLEEFLAFNKKFYVPNNAVLVVAGDIDTKQTKKWVEQYFGVIKKGEPVVRKKYEEAPITQEFHASYEDPNVQTPMIVEAYRTPAMTTKDARVLDLISSILSDGKSSRMYKKIVDDKKMAMQVGAFNYSQEDYGLYFVYGIPMAGFTTQQIQKEIDDEIVKLQTELVSEKEFQKLMNQVESRYVSQNASVDGVAENLATYYMLYGDVNLINTEIDIYRKITREDIKAVANKYLKPNQRLILDYLPAQEKAEN</sequence>
<evidence type="ECO:0000313" key="10">
    <source>
        <dbReference type="Proteomes" id="UP000037755"/>
    </source>
</evidence>
<evidence type="ECO:0000259" key="7">
    <source>
        <dbReference type="Pfam" id="PF00675"/>
    </source>
</evidence>
<dbReference type="AlphaFoldDB" id="A0A0N0RR06"/>
<dbReference type="PANTHER" id="PTHR43690">
    <property type="entry name" value="NARDILYSIN"/>
    <property type="match status" value="1"/>
</dbReference>
<dbReference type="OrthoDB" id="9811314at2"/>
<comment type="caution">
    <text evidence="9">The sequence shown here is derived from an EMBL/GenBank/DDBJ whole genome shotgun (WGS) entry which is preliminary data.</text>
</comment>
<dbReference type="InterPro" id="IPR011249">
    <property type="entry name" value="Metalloenz_LuxS/M16"/>
</dbReference>
<protein>
    <submittedName>
        <fullName evidence="9">Peptidase M16</fullName>
    </submittedName>
</protein>
<evidence type="ECO:0000256" key="2">
    <source>
        <dbReference type="ARBA" id="ARBA00022670"/>
    </source>
</evidence>
<dbReference type="SUPFAM" id="SSF63411">
    <property type="entry name" value="LuxS/MPP-like metallohydrolase"/>
    <property type="match status" value="2"/>
</dbReference>
<organism evidence="9 10">
    <name type="scientific">Flavobacterium akiainvivens</name>
    <dbReference type="NCBI Taxonomy" id="1202724"/>
    <lineage>
        <taxon>Bacteria</taxon>
        <taxon>Pseudomonadati</taxon>
        <taxon>Bacteroidota</taxon>
        <taxon>Flavobacteriia</taxon>
        <taxon>Flavobacteriales</taxon>
        <taxon>Flavobacteriaceae</taxon>
        <taxon>Flavobacterium</taxon>
    </lineage>
</organism>
<gene>
    <name evidence="9" type="ORF">AM493_17610</name>
</gene>
<dbReference type="STRING" id="1202724.AM493_17610"/>
<evidence type="ECO:0000256" key="5">
    <source>
        <dbReference type="ARBA" id="ARBA00023049"/>
    </source>
</evidence>
<comment type="similarity">
    <text evidence="1">Belongs to the peptidase M16 family.</text>
</comment>
<evidence type="ECO:0000256" key="3">
    <source>
        <dbReference type="ARBA" id="ARBA00022801"/>
    </source>
</evidence>
<feature type="chain" id="PRO_5005857722" evidence="6">
    <location>
        <begin position="20"/>
        <end position="440"/>
    </location>
</feature>
<evidence type="ECO:0000256" key="1">
    <source>
        <dbReference type="ARBA" id="ARBA00007261"/>
    </source>
</evidence>
<dbReference type="RefSeq" id="WP_054409370.1">
    <property type="nucleotide sequence ID" value="NZ_FOYA01000002.1"/>
</dbReference>
<keyword evidence="4" id="KW-0862">Zinc</keyword>
<name>A0A0N0RR06_9FLAO</name>
<dbReference type="PATRIC" id="fig|1202724.3.peg.3660"/>
<feature type="domain" description="Peptidase M16 N-terminal" evidence="7">
    <location>
        <begin position="35"/>
        <end position="176"/>
    </location>
</feature>
<dbReference type="EMBL" id="LIYD01000005">
    <property type="protein sequence ID" value="KOS07656.1"/>
    <property type="molecule type" value="Genomic_DNA"/>
</dbReference>
<proteinExistence type="inferred from homology"/>
<evidence type="ECO:0000259" key="8">
    <source>
        <dbReference type="Pfam" id="PF05193"/>
    </source>
</evidence>
<dbReference type="InterPro" id="IPR011765">
    <property type="entry name" value="Pept_M16_N"/>
</dbReference>
<keyword evidence="5" id="KW-0482">Metalloprotease</keyword>
<keyword evidence="6" id="KW-0732">Signal</keyword>
<keyword evidence="3" id="KW-0378">Hydrolase</keyword>
<dbReference type="GO" id="GO:0046872">
    <property type="term" value="F:metal ion binding"/>
    <property type="evidence" value="ECO:0007669"/>
    <property type="project" value="InterPro"/>
</dbReference>
<feature type="signal peptide" evidence="6">
    <location>
        <begin position="1"/>
        <end position="19"/>
    </location>
</feature>
<dbReference type="Proteomes" id="UP000037755">
    <property type="component" value="Unassembled WGS sequence"/>
</dbReference>